<evidence type="ECO:0000256" key="3">
    <source>
        <dbReference type="ARBA" id="ARBA00023163"/>
    </source>
</evidence>
<evidence type="ECO:0000313" key="6">
    <source>
        <dbReference type="Proteomes" id="UP001500571"/>
    </source>
</evidence>
<dbReference type="Gene3D" id="1.10.10.10">
    <property type="entry name" value="Winged helix-like DNA-binding domain superfamily/Winged helix DNA-binding domain"/>
    <property type="match status" value="2"/>
</dbReference>
<keyword evidence="1" id="KW-0805">Transcription regulation</keyword>
<dbReference type="PANTHER" id="PTHR30154">
    <property type="entry name" value="LEUCINE-RESPONSIVE REGULATORY PROTEIN"/>
    <property type="match status" value="1"/>
</dbReference>
<keyword evidence="2" id="KW-0238">DNA-binding</keyword>
<dbReference type="InterPro" id="IPR036390">
    <property type="entry name" value="WH_DNA-bd_sf"/>
</dbReference>
<dbReference type="SUPFAM" id="SSF46785">
    <property type="entry name" value="Winged helix' DNA-binding domain"/>
    <property type="match status" value="2"/>
</dbReference>
<evidence type="ECO:0000259" key="4">
    <source>
        <dbReference type="PROSITE" id="PS50956"/>
    </source>
</evidence>
<dbReference type="Pfam" id="PF13404">
    <property type="entry name" value="HTH_AsnC-type"/>
    <property type="match status" value="2"/>
</dbReference>
<feature type="domain" description="HTH asnC-type" evidence="4">
    <location>
        <begin position="153"/>
        <end position="221"/>
    </location>
</feature>
<keyword evidence="6" id="KW-1185">Reference proteome</keyword>
<accession>A0ABN2Q947</accession>
<reference evidence="5 6" key="1">
    <citation type="journal article" date="2019" name="Int. J. Syst. Evol. Microbiol.">
        <title>The Global Catalogue of Microorganisms (GCM) 10K type strain sequencing project: providing services to taxonomists for standard genome sequencing and annotation.</title>
        <authorList>
            <consortium name="The Broad Institute Genomics Platform"/>
            <consortium name="The Broad Institute Genome Sequencing Center for Infectious Disease"/>
            <person name="Wu L."/>
            <person name="Ma J."/>
        </authorList>
    </citation>
    <scope>NUCLEOTIDE SEQUENCE [LARGE SCALE GENOMIC DNA]</scope>
    <source>
        <strain evidence="5 6">JCM 15309</strain>
    </source>
</reference>
<dbReference type="SMART" id="SM00344">
    <property type="entry name" value="HTH_ASNC"/>
    <property type="match status" value="2"/>
</dbReference>
<keyword evidence="3" id="KW-0804">Transcription</keyword>
<dbReference type="PROSITE" id="PS50956">
    <property type="entry name" value="HTH_ASNC_2"/>
    <property type="match status" value="2"/>
</dbReference>
<evidence type="ECO:0000256" key="2">
    <source>
        <dbReference type="ARBA" id="ARBA00023125"/>
    </source>
</evidence>
<sequence>MGGVDETDQAIVRLLQRDGRLGHREIAEAVGLSRSAAAGRVQRLIETGQVVVRGVVHPAVLGRGSLAHVGLVVRGSAVAVAAEVAERDDTPFVSLASGRHGVLAEVRTSSPLAVDRAIAELRSLPGVQGVDTLSYVEVMRDVAGPVGDVVHQIDAVDVALLGVLQRDGRASYVDLARHVRLTPAGVRRRVIRLLESQVVHIGALVRQPGLDGQAALGMGLRLGGDSSDALERVLAVPQVSFLARTLGRFDVLVTLRAYDPADLLEGLEQIREVPGVNETECWTHLRVVKETYASEGLAV</sequence>
<protein>
    <submittedName>
        <fullName evidence="5">Lrp/AsnC family transcriptional regulator</fullName>
    </submittedName>
</protein>
<dbReference type="Pfam" id="PF01037">
    <property type="entry name" value="AsnC_trans_reg"/>
    <property type="match status" value="1"/>
</dbReference>
<comment type="caution">
    <text evidence="5">The sequence shown here is derived from an EMBL/GenBank/DDBJ whole genome shotgun (WGS) entry which is preliminary data.</text>
</comment>
<evidence type="ECO:0000313" key="5">
    <source>
        <dbReference type="EMBL" id="GAA1947159.1"/>
    </source>
</evidence>
<dbReference type="InterPro" id="IPR036388">
    <property type="entry name" value="WH-like_DNA-bd_sf"/>
</dbReference>
<evidence type="ECO:0000256" key="1">
    <source>
        <dbReference type="ARBA" id="ARBA00023015"/>
    </source>
</evidence>
<dbReference type="PANTHER" id="PTHR30154:SF34">
    <property type="entry name" value="TRANSCRIPTIONAL REGULATOR AZLB"/>
    <property type="match status" value="1"/>
</dbReference>
<dbReference type="SUPFAM" id="SSF54909">
    <property type="entry name" value="Dimeric alpha+beta barrel"/>
    <property type="match status" value="1"/>
</dbReference>
<dbReference type="InterPro" id="IPR011008">
    <property type="entry name" value="Dimeric_a/b-barrel"/>
</dbReference>
<proteinExistence type="predicted"/>
<gene>
    <name evidence="5" type="ORF">GCM10009798_02740</name>
</gene>
<organism evidence="5 6">
    <name type="scientific">Nocardioides panacihumi</name>
    <dbReference type="NCBI Taxonomy" id="400774"/>
    <lineage>
        <taxon>Bacteria</taxon>
        <taxon>Bacillati</taxon>
        <taxon>Actinomycetota</taxon>
        <taxon>Actinomycetes</taxon>
        <taxon>Propionibacteriales</taxon>
        <taxon>Nocardioidaceae</taxon>
        <taxon>Nocardioides</taxon>
    </lineage>
</organism>
<dbReference type="PROSITE" id="PS00519">
    <property type="entry name" value="HTH_ASNC_1"/>
    <property type="match status" value="1"/>
</dbReference>
<dbReference type="EMBL" id="BAAAPB010000001">
    <property type="protein sequence ID" value="GAA1947159.1"/>
    <property type="molecule type" value="Genomic_DNA"/>
</dbReference>
<dbReference type="InterPro" id="IPR019885">
    <property type="entry name" value="Tscrpt_reg_HTH_AsnC-type_CS"/>
</dbReference>
<dbReference type="PRINTS" id="PR00033">
    <property type="entry name" value="HTHASNC"/>
</dbReference>
<dbReference type="InterPro" id="IPR019888">
    <property type="entry name" value="Tscrpt_reg_AsnC-like"/>
</dbReference>
<feature type="domain" description="HTH asnC-type" evidence="4">
    <location>
        <begin position="4"/>
        <end position="64"/>
    </location>
</feature>
<dbReference type="Gene3D" id="3.30.70.920">
    <property type="match status" value="2"/>
</dbReference>
<dbReference type="InterPro" id="IPR019887">
    <property type="entry name" value="Tscrpt_reg_AsnC/Lrp_C"/>
</dbReference>
<name>A0ABN2Q947_9ACTN</name>
<dbReference type="Proteomes" id="UP001500571">
    <property type="component" value="Unassembled WGS sequence"/>
</dbReference>
<dbReference type="InterPro" id="IPR000485">
    <property type="entry name" value="AsnC-type_HTH_dom"/>
</dbReference>